<evidence type="ECO:0000313" key="1">
    <source>
        <dbReference type="EMBL" id="KAF2621650.1"/>
    </source>
</evidence>
<dbReference type="EMBL" id="MU006752">
    <property type="protein sequence ID" value="KAF2621650.1"/>
    <property type="molecule type" value="Genomic_DNA"/>
</dbReference>
<accession>A0ACB6RI80</accession>
<comment type="caution">
    <text evidence="1">The sequence shown here is derived from an EMBL/GenBank/DDBJ whole genome shotgun (WGS) entry which is preliminary data.</text>
</comment>
<reference evidence="1" key="1">
    <citation type="journal article" date="2020" name="Stud. Mycol.">
        <title>101 Dothideomycetes genomes: a test case for predicting lifestyles and emergence of pathogens.</title>
        <authorList>
            <person name="Haridas S."/>
            <person name="Albert R."/>
            <person name="Binder M."/>
            <person name="Bloem J."/>
            <person name="Labutti K."/>
            <person name="Salamov A."/>
            <person name="Andreopoulos B."/>
            <person name="Baker S."/>
            <person name="Barry K."/>
            <person name="Bills G."/>
            <person name="Bluhm B."/>
            <person name="Cannon C."/>
            <person name="Castanera R."/>
            <person name="Culley D."/>
            <person name="Daum C."/>
            <person name="Ezra D."/>
            <person name="Gonzalez J."/>
            <person name="Henrissat B."/>
            <person name="Kuo A."/>
            <person name="Liang C."/>
            <person name="Lipzen A."/>
            <person name="Lutzoni F."/>
            <person name="Magnuson J."/>
            <person name="Mondo S."/>
            <person name="Nolan M."/>
            <person name="Ohm R."/>
            <person name="Pangilinan J."/>
            <person name="Park H.-J."/>
            <person name="Ramirez L."/>
            <person name="Alfaro M."/>
            <person name="Sun H."/>
            <person name="Tritt A."/>
            <person name="Yoshinaga Y."/>
            <person name="Zwiers L.-H."/>
            <person name="Turgeon B."/>
            <person name="Goodwin S."/>
            <person name="Spatafora J."/>
            <person name="Crous P."/>
            <person name="Grigoriev I."/>
        </authorList>
    </citation>
    <scope>NUCLEOTIDE SEQUENCE</scope>
    <source>
        <strain evidence="1">CBS 525.71</strain>
    </source>
</reference>
<proteinExistence type="predicted"/>
<dbReference type="Proteomes" id="UP000799754">
    <property type="component" value="Unassembled WGS sequence"/>
</dbReference>
<evidence type="ECO:0000313" key="2">
    <source>
        <dbReference type="Proteomes" id="UP000799754"/>
    </source>
</evidence>
<name>A0ACB6RI80_9PLEO</name>
<keyword evidence="2" id="KW-1185">Reference proteome</keyword>
<organism evidence="1 2">
    <name type="scientific">Macroventuria anomochaeta</name>
    <dbReference type="NCBI Taxonomy" id="301207"/>
    <lineage>
        <taxon>Eukaryota</taxon>
        <taxon>Fungi</taxon>
        <taxon>Dikarya</taxon>
        <taxon>Ascomycota</taxon>
        <taxon>Pezizomycotina</taxon>
        <taxon>Dothideomycetes</taxon>
        <taxon>Pleosporomycetidae</taxon>
        <taxon>Pleosporales</taxon>
        <taxon>Pleosporineae</taxon>
        <taxon>Didymellaceae</taxon>
        <taxon>Macroventuria</taxon>
    </lineage>
</organism>
<gene>
    <name evidence="1" type="ORF">BU25DRAFT_415844</name>
</gene>
<protein>
    <submittedName>
        <fullName evidence="1">Kinesin light chain 1</fullName>
    </submittedName>
</protein>
<sequence length="836" mass="93833">MRLLKRLPSGGFELVSFSDDDPPPYAILSHTWTEGQEVTYNELVAGTGTEKTGYNKIRFCSERAAADGLEYFWVDTCCIDKSTSDELSTAINSMFRWYQRASKCYVCLSDVVVPDEVTDAGVFRLAWQEGFRRSRWFTRGWTLQELLAPAGVEFFCKHGKRLGSRVSLEQEIHKITKIPIAALRGQSLSEFSVEDRMSWAAGRTTTLKEDKVYCLLGIFGVFLSLIYGEGEAYANLRLKDEIQRRQEGHGTESLRDLSVFSSLPFARNEQFVGRTDELRSLEQHLLVSDTHRRMTIYGLGGCGKSALAIELAYRVLATHARLVFWVPAVSQDSFELAYREIGARLRVPGITDDNADVKKLVQVALSSESVDDWLMIVDNADDHEVLLGTANSDLKPARLSDYLPRSDRGAILFTTRSRKVANALTQSSVLGLSDMGKAEAKQLLMRRITKQALLDDETAVDKLLDILACLPLAIVQAAAFMNNNDVSVPDYISLFQNTGAETELFGERFEDPSRYDELDSTIAKTWHISFDQIRKQDQLGAKYLSFIACIDRVNIPQSLLPPGASLVQQTKALGTLTGYAFITERLQTGQESDGGRFFDMHRLVHMASVWWLDRHDERAAWVDAAVARLEEVVPYGGHENKEVWTTYLPHAIYVAGSYGIAGNAASTSLLDRVGRCQTTLGQYSAAETTHRQVLLVREKVLGPEHPDTLTSMNNAEKMHRETLRLRKKVLGDKHPDTLTSMYSLAYVLAKQLRYDDSRYLFDQVCAAYDTVLGEDHPTTRTCLKHYHQMLALQEQNQTFLCSGRPPSNVGMPASKRSIVSRALAKIGIRRSKLHVD</sequence>